<organism evidence="1">
    <name type="scientific">marine sediment metagenome</name>
    <dbReference type="NCBI Taxonomy" id="412755"/>
    <lineage>
        <taxon>unclassified sequences</taxon>
        <taxon>metagenomes</taxon>
        <taxon>ecological metagenomes</taxon>
    </lineage>
</organism>
<protein>
    <recommendedName>
        <fullName evidence="2">AbiEi antitoxin C-terminal domain-containing protein</fullName>
    </recommendedName>
</protein>
<dbReference type="AlphaFoldDB" id="X1SU47"/>
<feature type="non-terminal residue" evidence="1">
    <location>
        <position position="1"/>
    </location>
</feature>
<gene>
    <name evidence="1" type="ORF">S12H4_22809</name>
</gene>
<accession>X1SU47</accession>
<name>X1SU47_9ZZZZ</name>
<comment type="caution">
    <text evidence="1">The sequence shown here is derived from an EMBL/GenBank/DDBJ whole genome shotgun (WGS) entry which is preliminary data.</text>
</comment>
<evidence type="ECO:0008006" key="2">
    <source>
        <dbReference type="Google" id="ProtNLM"/>
    </source>
</evidence>
<reference evidence="1" key="1">
    <citation type="journal article" date="2014" name="Front. Microbiol.">
        <title>High frequency of phylogenetically diverse reductive dehalogenase-homologous genes in deep subseafloor sedimentary metagenomes.</title>
        <authorList>
            <person name="Kawai M."/>
            <person name="Futagami T."/>
            <person name="Toyoda A."/>
            <person name="Takaki Y."/>
            <person name="Nishi S."/>
            <person name="Hori S."/>
            <person name="Arai W."/>
            <person name="Tsubouchi T."/>
            <person name="Morono Y."/>
            <person name="Uchiyama I."/>
            <person name="Ito T."/>
            <person name="Fujiyama A."/>
            <person name="Inagaki F."/>
            <person name="Takami H."/>
        </authorList>
    </citation>
    <scope>NUCLEOTIDE SEQUENCE</scope>
    <source>
        <strain evidence="1">Expedition CK06-06</strain>
    </source>
</reference>
<sequence length="108" mass="12752">VLERTIIDCIHKPKYAIGWENVLYTLNKVEQINEGALLNYLKKIRVPLLYAKVGFLLEQYKEKWNISSITIIELKQMKPGNPARFFRKIPGSLNKDWNLYIPDNILEY</sequence>
<dbReference type="EMBL" id="BARW01011968">
    <property type="protein sequence ID" value="GAI78880.1"/>
    <property type="molecule type" value="Genomic_DNA"/>
</dbReference>
<evidence type="ECO:0000313" key="1">
    <source>
        <dbReference type="EMBL" id="GAI78880.1"/>
    </source>
</evidence>
<proteinExistence type="predicted"/>